<evidence type="ECO:0000256" key="2">
    <source>
        <dbReference type="ARBA" id="ARBA00022552"/>
    </source>
</evidence>
<dbReference type="Gene3D" id="3.40.50.150">
    <property type="entry name" value="Vaccinia Virus protein VP39"/>
    <property type="match status" value="1"/>
</dbReference>
<keyword evidence="5 11" id="KW-0949">S-adenosyl-L-methionine</keyword>
<proteinExistence type="inferred from homology"/>
<keyword evidence="6 11" id="KW-0694">RNA-binding</keyword>
<evidence type="ECO:0000256" key="9">
    <source>
        <dbReference type="ARBA" id="ARBA00023128"/>
    </source>
</evidence>
<keyword evidence="3 11" id="KW-0489">Methyltransferase</keyword>
<comment type="similarity">
    <text evidence="11 12">Belongs to the class I-like SAM-binding methyltransferase superfamily. rRNA adenine N(6)-methyltransferase family.</text>
</comment>
<evidence type="ECO:0000313" key="13">
    <source>
        <dbReference type="EMBL" id="KAG8583246.1"/>
    </source>
</evidence>
<evidence type="ECO:0000256" key="8">
    <source>
        <dbReference type="ARBA" id="ARBA00023015"/>
    </source>
</evidence>
<reference evidence="13" key="1">
    <citation type="thesis" date="2020" institute="ProQuest LLC" country="789 East Eisenhower Parkway, Ann Arbor, MI, USA">
        <title>Comparative Genomics and Chromosome Evolution.</title>
        <authorList>
            <person name="Mudd A.B."/>
        </authorList>
    </citation>
    <scope>NUCLEOTIDE SEQUENCE</scope>
    <source>
        <strain evidence="13">237g6f4</strain>
        <tissue evidence="13">Blood</tissue>
    </source>
</reference>
<dbReference type="GO" id="GO:0005759">
    <property type="term" value="C:mitochondrial matrix"/>
    <property type="evidence" value="ECO:0007669"/>
    <property type="project" value="TreeGrafter"/>
</dbReference>
<gene>
    <name evidence="13" type="ORF">GDO81_008337</name>
</gene>
<evidence type="ECO:0000256" key="3">
    <source>
        <dbReference type="ARBA" id="ARBA00022603"/>
    </source>
</evidence>
<keyword evidence="2 12" id="KW-0698">rRNA processing</keyword>
<dbReference type="GO" id="GO:0034246">
    <property type="term" value="F:mitochondrial transcription factor activity"/>
    <property type="evidence" value="ECO:0007669"/>
    <property type="project" value="TreeGrafter"/>
</dbReference>
<evidence type="ECO:0000256" key="6">
    <source>
        <dbReference type="ARBA" id="ARBA00022884"/>
    </source>
</evidence>
<keyword evidence="10" id="KW-0804">Transcription</keyword>
<evidence type="ECO:0000256" key="1">
    <source>
        <dbReference type="ARBA" id="ARBA00004173"/>
    </source>
</evidence>
<comment type="caution">
    <text evidence="11">Lacks conserved residue(s) required for the propagation of feature annotation.</text>
</comment>
<evidence type="ECO:0000256" key="12">
    <source>
        <dbReference type="RuleBase" id="RU362106"/>
    </source>
</evidence>
<sequence length="232" mass="26861">MYSSTLMKTLDMNEVSWASDVPLKVFLMLDHKKERILLWRQIYSLYQRLSVYVYGRIELNVFMTEQQYEKLISRPGDFIKYQALSVLFQVACDIELLHKEPVSSFMIPSKFRNSAVTQTGALPNEDLCLVRITPRRNLFSENFTPADGAIFVHMIKQFLAKRKSKLIEKLDNLAPGNGKKLLQSLALPMDIATGCIYPEEYKLLFDLMSRSEEFNRCFVLDEICEDIAATSY</sequence>
<evidence type="ECO:0000256" key="5">
    <source>
        <dbReference type="ARBA" id="ARBA00022691"/>
    </source>
</evidence>
<dbReference type="PIRSF" id="PIRSF027833">
    <property type="entry name" value="MtTFB2"/>
    <property type="match status" value="1"/>
</dbReference>
<accession>A0AAV7CF29</accession>
<dbReference type="InterPro" id="IPR001737">
    <property type="entry name" value="KsgA/Erm"/>
</dbReference>
<dbReference type="PROSITE" id="PS51689">
    <property type="entry name" value="SAM_RNA_A_N6_MT"/>
    <property type="match status" value="1"/>
</dbReference>
<dbReference type="AlphaFoldDB" id="A0AAV7CF29"/>
<keyword evidence="14" id="KW-1185">Reference proteome</keyword>
<evidence type="ECO:0000256" key="11">
    <source>
        <dbReference type="PROSITE-ProRule" id="PRU01026"/>
    </source>
</evidence>
<evidence type="ECO:0000256" key="4">
    <source>
        <dbReference type="ARBA" id="ARBA00022679"/>
    </source>
</evidence>
<dbReference type="PANTHER" id="PTHR11727">
    <property type="entry name" value="DIMETHYLADENOSINE TRANSFERASE"/>
    <property type="match status" value="1"/>
</dbReference>
<dbReference type="InterPro" id="IPR029063">
    <property type="entry name" value="SAM-dependent_MTases_sf"/>
</dbReference>
<dbReference type="EMBL" id="WNYA01000003">
    <property type="protein sequence ID" value="KAG8583246.1"/>
    <property type="molecule type" value="Genomic_DNA"/>
</dbReference>
<keyword evidence="4 11" id="KW-0808">Transferase</keyword>
<keyword evidence="7" id="KW-0809">Transit peptide</keyword>
<name>A0AAV7CF29_ENGPU</name>
<protein>
    <recommendedName>
        <fullName evidence="12">rRNA adenine N(6)-methyltransferase</fullName>
        <ecNumber evidence="12">2.1.1.-</ecNumber>
    </recommendedName>
</protein>
<dbReference type="EC" id="2.1.1.-" evidence="12"/>
<dbReference type="Pfam" id="PF00398">
    <property type="entry name" value="RrnaAD"/>
    <property type="match status" value="1"/>
</dbReference>
<dbReference type="GO" id="GO:0003723">
    <property type="term" value="F:RNA binding"/>
    <property type="evidence" value="ECO:0007669"/>
    <property type="project" value="UniProtKB-UniRule"/>
</dbReference>
<comment type="subcellular location">
    <subcellularLocation>
        <location evidence="1">Mitochondrion</location>
    </subcellularLocation>
</comment>
<dbReference type="Proteomes" id="UP000824782">
    <property type="component" value="Unassembled WGS sequence"/>
</dbReference>
<dbReference type="GO" id="GO:0000179">
    <property type="term" value="F:rRNA (adenine-N6,N6-)-dimethyltransferase activity"/>
    <property type="evidence" value="ECO:0007669"/>
    <property type="project" value="UniProtKB-UniRule"/>
</dbReference>
<evidence type="ECO:0000256" key="7">
    <source>
        <dbReference type="ARBA" id="ARBA00022946"/>
    </source>
</evidence>
<evidence type="ECO:0000256" key="10">
    <source>
        <dbReference type="ARBA" id="ARBA00023163"/>
    </source>
</evidence>
<evidence type="ECO:0000313" key="14">
    <source>
        <dbReference type="Proteomes" id="UP000824782"/>
    </source>
</evidence>
<keyword evidence="8" id="KW-0805">Transcription regulation</keyword>
<feature type="binding site" evidence="11">
    <location>
        <position position="1"/>
    </location>
    <ligand>
        <name>S-adenosyl-L-methionine</name>
        <dbReference type="ChEBI" id="CHEBI:59789"/>
    </ligand>
</feature>
<keyword evidence="9" id="KW-0496">Mitochondrion</keyword>
<comment type="caution">
    <text evidence="13">The sequence shown here is derived from an EMBL/GenBank/DDBJ whole genome shotgun (WGS) entry which is preliminary data.</text>
</comment>
<organism evidence="13 14">
    <name type="scientific">Engystomops pustulosus</name>
    <name type="common">Tungara frog</name>
    <name type="synonym">Physalaemus pustulosus</name>
    <dbReference type="NCBI Taxonomy" id="76066"/>
    <lineage>
        <taxon>Eukaryota</taxon>
        <taxon>Metazoa</taxon>
        <taxon>Chordata</taxon>
        <taxon>Craniata</taxon>
        <taxon>Vertebrata</taxon>
        <taxon>Euteleostomi</taxon>
        <taxon>Amphibia</taxon>
        <taxon>Batrachia</taxon>
        <taxon>Anura</taxon>
        <taxon>Neobatrachia</taxon>
        <taxon>Hyloidea</taxon>
        <taxon>Leptodactylidae</taxon>
        <taxon>Leiuperinae</taxon>
        <taxon>Engystomops</taxon>
    </lineage>
</organism>
<dbReference type="PANTHER" id="PTHR11727:SF13">
    <property type="entry name" value="DIMETHYLADENOSINE TRANSFERASE 2, MITOCHONDRIAL"/>
    <property type="match status" value="1"/>
</dbReference>
<dbReference type="GO" id="GO:0006391">
    <property type="term" value="P:transcription initiation at mitochondrial promoter"/>
    <property type="evidence" value="ECO:0007669"/>
    <property type="project" value="TreeGrafter"/>
</dbReference>
<dbReference type="SUPFAM" id="SSF53335">
    <property type="entry name" value="S-adenosyl-L-methionine-dependent methyltransferases"/>
    <property type="match status" value="1"/>
</dbReference>